<feature type="signal peptide" evidence="3">
    <location>
        <begin position="1"/>
        <end position="39"/>
    </location>
</feature>
<evidence type="ECO:0000313" key="4">
    <source>
        <dbReference type="EMBL" id="MEE6309568.1"/>
    </source>
</evidence>
<keyword evidence="3" id="KW-0732">Signal</keyword>
<evidence type="ECO:0000256" key="1">
    <source>
        <dbReference type="SAM" id="MobiDB-lite"/>
    </source>
</evidence>
<evidence type="ECO:0000256" key="3">
    <source>
        <dbReference type="SAM" id="SignalP"/>
    </source>
</evidence>
<feature type="transmembrane region" description="Helical" evidence="2">
    <location>
        <begin position="269"/>
        <end position="287"/>
    </location>
</feature>
<gene>
    <name evidence="4" type="ORF">V1634_22305</name>
</gene>
<protein>
    <submittedName>
        <fullName evidence="4">Uncharacterized protein</fullName>
    </submittedName>
</protein>
<dbReference type="RefSeq" id="WP_331209821.1">
    <property type="nucleotide sequence ID" value="NZ_JAZGQL010000017.1"/>
</dbReference>
<keyword evidence="5" id="KW-1185">Reference proteome</keyword>
<accession>A0ABU7SHZ4</accession>
<feature type="transmembrane region" description="Helical" evidence="2">
    <location>
        <begin position="200"/>
        <end position="219"/>
    </location>
</feature>
<name>A0ABU7SHZ4_9ACTN</name>
<evidence type="ECO:0000256" key="2">
    <source>
        <dbReference type="SAM" id="Phobius"/>
    </source>
</evidence>
<comment type="caution">
    <text evidence="4">The sequence shown here is derived from an EMBL/GenBank/DDBJ whole genome shotgun (WGS) entry which is preliminary data.</text>
</comment>
<feature type="transmembrane region" description="Helical" evidence="2">
    <location>
        <begin position="327"/>
        <end position="349"/>
    </location>
</feature>
<feature type="transmembrane region" description="Helical" evidence="2">
    <location>
        <begin position="294"/>
        <end position="315"/>
    </location>
</feature>
<dbReference type="Proteomes" id="UP001339911">
    <property type="component" value="Unassembled WGS sequence"/>
</dbReference>
<keyword evidence="2" id="KW-0812">Transmembrane</keyword>
<feature type="transmembrane region" description="Helical" evidence="2">
    <location>
        <begin position="231"/>
        <end position="249"/>
    </location>
</feature>
<feature type="compositionally biased region" description="Gly residues" evidence="1">
    <location>
        <begin position="404"/>
        <end position="413"/>
    </location>
</feature>
<organism evidence="4 5">
    <name type="scientific">Plantactinospora veratri</name>
    <dbReference type="NCBI Taxonomy" id="1436122"/>
    <lineage>
        <taxon>Bacteria</taxon>
        <taxon>Bacillati</taxon>
        <taxon>Actinomycetota</taxon>
        <taxon>Actinomycetes</taxon>
        <taxon>Micromonosporales</taxon>
        <taxon>Micromonosporaceae</taxon>
        <taxon>Plantactinospora</taxon>
    </lineage>
</organism>
<feature type="chain" id="PRO_5045922790" evidence="3">
    <location>
        <begin position="40"/>
        <end position="423"/>
    </location>
</feature>
<evidence type="ECO:0000313" key="5">
    <source>
        <dbReference type="Proteomes" id="UP001339911"/>
    </source>
</evidence>
<sequence length="423" mass="43639">MTGTGPGCRRLRAPARVGIALAVGLVGVLGSATPAAAHAADTPDGTDYRAEVTSVTPALPGLRVRVVEGGARLELENRTGRTIEVLGYAGEPYLEIRPDGVYENTTSPATYLNRTLAGETALPAGTDPTRPPSWRRIDTEPVVRWHDQRSRWLEESPPPQVTAAPDRPHRVRDWVVPLRDGLRPMEVRGTLDWLPPPDPLPWWSVGLLGALAIGALGVLPRNSRPGRRVTVALAVLAVVGGAAALGFALARGADAGFGGMLLGLVTGQLWPTLTGVGALAAGAYALTRRPSGDFALALAGTCLALFTGVTNAAVFVRSVVPVPWPAVWARVLIATVIAVGGGLAAAGILRLRATGRSSGVGPAGSGAPRRPARRWSVALPAEQPDPAARQSGSAAKDRPSAPDGGPGSPGGGRYPADEPAVRG</sequence>
<feature type="region of interest" description="Disordered" evidence="1">
    <location>
        <begin position="356"/>
        <end position="423"/>
    </location>
</feature>
<keyword evidence="2" id="KW-0472">Membrane</keyword>
<reference evidence="4 5" key="1">
    <citation type="submission" date="2024-01" db="EMBL/GenBank/DDBJ databases">
        <title>Genome insights into Plantactinospora veratri sp. nov.</title>
        <authorList>
            <person name="Wang L."/>
        </authorList>
    </citation>
    <scope>NUCLEOTIDE SEQUENCE [LARGE SCALE GENOMIC DNA]</scope>
    <source>
        <strain evidence="4 5">NEAU-FHS4</strain>
    </source>
</reference>
<keyword evidence="2" id="KW-1133">Transmembrane helix</keyword>
<dbReference type="EMBL" id="JAZGQL010000017">
    <property type="protein sequence ID" value="MEE6309568.1"/>
    <property type="molecule type" value="Genomic_DNA"/>
</dbReference>
<proteinExistence type="predicted"/>
<feature type="compositionally biased region" description="Low complexity" evidence="1">
    <location>
        <begin position="356"/>
        <end position="369"/>
    </location>
</feature>